<sequence length="226" mass="27006">MPNQTVAHFQFRERNTKLEIQPDMRFTAKTSLERIEQLLKDHMQTQVEVFFYYIIQNRKIKIEFRFQQKKKKKYLEIINTKQNFSSWEKNRFLAKEMIKNLLPSLHNKTHFVAAQSLYNNCPLSLLDPKIKKTQNLTFQDKQQEVQNFSQDQNQENKTLNINKNQKDQMEAFNPIETSKKALLLCNVIRKKDQKIKTLYKGSGHTICTLDKSFQEVYKALQNKVQQ</sequence>
<protein>
    <submittedName>
        <fullName evidence="1">Uncharacterized protein</fullName>
    </submittedName>
</protein>
<proteinExistence type="predicted"/>
<dbReference type="GeneID" id="14908535"/>
<keyword evidence="2" id="KW-1185">Reference proteome</keyword>
<reference evidence="1 2" key="1">
    <citation type="submission" date="2011-07" db="EMBL/GenBank/DDBJ databases">
        <authorList>
            <person name="Coyne R."/>
            <person name="Brami D."/>
            <person name="Johnson J."/>
            <person name="Hostetler J."/>
            <person name="Hannick L."/>
            <person name="Clark T."/>
            <person name="Cassidy-Hanley D."/>
            <person name="Inman J."/>
        </authorList>
    </citation>
    <scope>NUCLEOTIDE SEQUENCE [LARGE SCALE GENOMIC DNA]</scope>
    <source>
        <strain evidence="1 2">G5</strain>
    </source>
</reference>
<dbReference type="RefSeq" id="XP_004035862.1">
    <property type="nucleotide sequence ID" value="XM_004035814.1"/>
</dbReference>
<evidence type="ECO:0000313" key="1">
    <source>
        <dbReference type="EMBL" id="EGR32376.1"/>
    </source>
</evidence>
<name>G0QQY0_ICHMU</name>
<dbReference type="EMBL" id="GL983693">
    <property type="protein sequence ID" value="EGR32376.1"/>
    <property type="molecule type" value="Genomic_DNA"/>
</dbReference>
<accession>G0QQY0</accession>
<evidence type="ECO:0000313" key="2">
    <source>
        <dbReference type="Proteomes" id="UP000008983"/>
    </source>
</evidence>
<dbReference type="AlphaFoldDB" id="G0QQY0"/>
<dbReference type="Proteomes" id="UP000008983">
    <property type="component" value="Unassembled WGS sequence"/>
</dbReference>
<dbReference type="InParanoid" id="G0QQY0"/>
<organism evidence="1 2">
    <name type="scientific">Ichthyophthirius multifiliis</name>
    <name type="common">White spot disease agent</name>
    <name type="synonym">Ich</name>
    <dbReference type="NCBI Taxonomy" id="5932"/>
    <lineage>
        <taxon>Eukaryota</taxon>
        <taxon>Sar</taxon>
        <taxon>Alveolata</taxon>
        <taxon>Ciliophora</taxon>
        <taxon>Intramacronucleata</taxon>
        <taxon>Oligohymenophorea</taxon>
        <taxon>Hymenostomatida</taxon>
        <taxon>Ophryoglenina</taxon>
        <taxon>Ichthyophthirius</taxon>
    </lineage>
</organism>
<gene>
    <name evidence="1" type="ORF">IMG5_085450</name>
</gene>
<dbReference type="eggNOG" id="ENOG502SKWC">
    <property type="taxonomic scope" value="Eukaryota"/>
</dbReference>